<dbReference type="EMBL" id="SNYC01000010">
    <property type="protein sequence ID" value="TDQ06246.1"/>
    <property type="molecule type" value="Genomic_DNA"/>
</dbReference>
<dbReference type="OrthoDB" id="661552at2"/>
<evidence type="ECO:0000256" key="5">
    <source>
        <dbReference type="ARBA" id="ARBA00022840"/>
    </source>
</evidence>
<evidence type="ECO:0000256" key="1">
    <source>
        <dbReference type="ARBA" id="ARBA00022679"/>
    </source>
</evidence>
<evidence type="ECO:0000256" key="9">
    <source>
        <dbReference type="ARBA" id="ARBA00023134"/>
    </source>
</evidence>
<dbReference type="Pfam" id="PF21654">
    <property type="entry name" value="DncV-like_NTFase"/>
    <property type="match status" value="1"/>
</dbReference>
<accession>A0A4R6SNZ9</accession>
<keyword evidence="7" id="KW-0546">Nucleotide metabolism</keyword>
<protein>
    <recommendedName>
        <fullName evidence="10">Cyclic GMP-AMP synthase</fullName>
    </recommendedName>
</protein>
<keyword evidence="3" id="KW-0479">Metal-binding</keyword>
<dbReference type="RefSeq" id="WP_133578412.1">
    <property type="nucleotide sequence ID" value="NZ_SNYC01000010.1"/>
</dbReference>
<keyword evidence="2" id="KW-0548">Nucleotidyltransferase</keyword>
<keyword evidence="8" id="KW-0051">Antiviral defense</keyword>
<evidence type="ECO:0000256" key="10">
    <source>
        <dbReference type="ARBA" id="ARBA00044145"/>
    </source>
</evidence>
<dbReference type="GO" id="GO:0046872">
    <property type="term" value="F:metal ion binding"/>
    <property type="evidence" value="ECO:0007669"/>
    <property type="project" value="UniProtKB-KW"/>
</dbReference>
<dbReference type="GO" id="GO:0009117">
    <property type="term" value="P:nucleotide metabolic process"/>
    <property type="evidence" value="ECO:0007669"/>
    <property type="project" value="UniProtKB-KW"/>
</dbReference>
<sequence>MADTKKLFQEFQTEISLTTEKKSKMTTSKNALRERIRKYFKENHPEYIPKFFIQGSYKMGSAIRTKDDICDLDDGIYFFKKPDVTATTLQSWVWDAVYGYTTTDPEHRKKCIRKVFAGDYEIDFPIYYKIDGQEYMIAVKNTGWEDSDPKAVVKWFNAQKDIEGMLIKIVKDLKAWCDFKRNKMPSGLAMTILASNAKSKIILNAREDIALTDVLKEIKKALKNSFQCIVPAIPNDDLFEHYSSSRRQNFLDNLDCFIEDAENALKEPNQLKASKLWRKHLGDRFPLGQDISENLSSNAALIAGASTSKPWANG</sequence>
<keyword evidence="14" id="KW-1185">Reference proteome</keyword>
<evidence type="ECO:0000256" key="7">
    <source>
        <dbReference type="ARBA" id="ARBA00023080"/>
    </source>
</evidence>
<dbReference type="InterPro" id="IPR047805">
    <property type="entry name" value="GAMP_synthase"/>
</dbReference>
<comment type="catalytic activity">
    <reaction evidence="11">
        <text>GTP + ATP = 3',3'-cGAMP + 2 diphosphate</text>
        <dbReference type="Rhea" id="RHEA:35647"/>
        <dbReference type="ChEBI" id="CHEBI:30616"/>
        <dbReference type="ChEBI" id="CHEBI:33019"/>
        <dbReference type="ChEBI" id="CHEBI:37565"/>
        <dbReference type="ChEBI" id="CHEBI:71501"/>
    </reaction>
    <physiologicalReaction direction="left-to-right" evidence="11">
        <dbReference type="Rhea" id="RHEA:35648"/>
    </physiologicalReaction>
</comment>
<evidence type="ECO:0000313" key="14">
    <source>
        <dbReference type="Proteomes" id="UP000295620"/>
    </source>
</evidence>
<comment type="caution">
    <text evidence="13">The sequence shown here is derived from an EMBL/GenBank/DDBJ whole genome shotgun (WGS) entry which is preliminary data.</text>
</comment>
<dbReference type="Proteomes" id="UP000295620">
    <property type="component" value="Unassembled WGS sequence"/>
</dbReference>
<reference evidence="13 14" key="1">
    <citation type="submission" date="2019-03" db="EMBL/GenBank/DDBJ databases">
        <title>Genomic Encyclopedia of Archaeal and Bacterial Type Strains, Phase II (KMG-II): from individual species to whole genera.</title>
        <authorList>
            <person name="Goeker M."/>
        </authorList>
    </citation>
    <scope>NUCLEOTIDE SEQUENCE [LARGE SCALE GENOMIC DNA]</scope>
    <source>
        <strain evidence="13 14">DSM 19035</strain>
    </source>
</reference>
<keyword evidence="4" id="KW-0547">Nucleotide-binding</keyword>
<evidence type="ECO:0000256" key="2">
    <source>
        <dbReference type="ARBA" id="ARBA00022695"/>
    </source>
</evidence>
<organism evidence="13 14">
    <name type="scientific">Pedobacter metabolipauper</name>
    <dbReference type="NCBI Taxonomy" id="425513"/>
    <lineage>
        <taxon>Bacteria</taxon>
        <taxon>Pseudomonadati</taxon>
        <taxon>Bacteroidota</taxon>
        <taxon>Sphingobacteriia</taxon>
        <taxon>Sphingobacteriales</taxon>
        <taxon>Sphingobacteriaceae</taxon>
        <taxon>Pedobacter</taxon>
    </lineage>
</organism>
<dbReference type="GO" id="GO:0140701">
    <property type="term" value="F:3',3'-cyclic GMP-AMP synthase activity"/>
    <property type="evidence" value="ECO:0007669"/>
    <property type="project" value="InterPro"/>
</dbReference>
<dbReference type="NCBIfam" id="NF041078">
    <property type="entry name" value="cGAS"/>
    <property type="match status" value="1"/>
</dbReference>
<evidence type="ECO:0000256" key="8">
    <source>
        <dbReference type="ARBA" id="ARBA00023118"/>
    </source>
</evidence>
<dbReference type="GO" id="GO:0051607">
    <property type="term" value="P:defense response to virus"/>
    <property type="evidence" value="ECO:0007669"/>
    <property type="project" value="UniProtKB-KW"/>
</dbReference>
<dbReference type="GO" id="GO:0005525">
    <property type="term" value="F:GTP binding"/>
    <property type="evidence" value="ECO:0007669"/>
    <property type="project" value="UniProtKB-KW"/>
</dbReference>
<keyword evidence="1" id="KW-0808">Transferase</keyword>
<dbReference type="GO" id="GO:0005524">
    <property type="term" value="F:ATP binding"/>
    <property type="evidence" value="ECO:0007669"/>
    <property type="project" value="UniProtKB-KW"/>
</dbReference>
<name>A0A4R6SNZ9_9SPHI</name>
<keyword evidence="5" id="KW-0067">ATP-binding</keyword>
<evidence type="ECO:0000259" key="12">
    <source>
        <dbReference type="Pfam" id="PF21654"/>
    </source>
</evidence>
<evidence type="ECO:0000256" key="6">
    <source>
        <dbReference type="ARBA" id="ARBA00022842"/>
    </source>
</evidence>
<evidence type="ECO:0000256" key="4">
    <source>
        <dbReference type="ARBA" id="ARBA00022741"/>
    </source>
</evidence>
<evidence type="ECO:0000313" key="13">
    <source>
        <dbReference type="EMBL" id="TDQ06246.1"/>
    </source>
</evidence>
<evidence type="ECO:0000256" key="3">
    <source>
        <dbReference type="ARBA" id="ARBA00022723"/>
    </source>
</evidence>
<dbReference type="InterPro" id="IPR048445">
    <property type="entry name" value="DncV-like_NTFase"/>
</dbReference>
<keyword evidence="9" id="KW-0342">GTP-binding</keyword>
<feature type="domain" description="Cyclic GMP-AMP synthase DncV-like nucleotidyltransferase" evidence="12">
    <location>
        <begin position="49"/>
        <end position="127"/>
    </location>
</feature>
<gene>
    <name evidence="13" type="ORF">ATK78_4627</name>
</gene>
<dbReference type="AlphaFoldDB" id="A0A4R6SNZ9"/>
<keyword evidence="6" id="KW-0460">Magnesium</keyword>
<evidence type="ECO:0000256" key="11">
    <source>
        <dbReference type="ARBA" id="ARBA00048304"/>
    </source>
</evidence>
<proteinExistence type="predicted"/>